<evidence type="ECO:0000256" key="1">
    <source>
        <dbReference type="SAM" id="Phobius"/>
    </source>
</evidence>
<dbReference type="InParanoid" id="A0A482WW71"/>
<dbReference type="InterPro" id="IPR053077">
    <property type="entry name" value="MARVEL_domain_protein_3"/>
</dbReference>
<dbReference type="AlphaFoldDB" id="A0A482WW71"/>
<dbReference type="OrthoDB" id="6625137at2759"/>
<keyword evidence="1" id="KW-0472">Membrane</keyword>
<dbReference type="PANTHER" id="PTHR34609">
    <property type="entry name" value="GEO08273P1-RELATED"/>
    <property type="match status" value="1"/>
</dbReference>
<dbReference type="EMBL" id="QKKF02023479">
    <property type="protein sequence ID" value="RZF37735.1"/>
    <property type="molecule type" value="Genomic_DNA"/>
</dbReference>
<keyword evidence="1" id="KW-0812">Transmembrane</keyword>
<accession>A0A482WW71</accession>
<proteinExistence type="predicted"/>
<evidence type="ECO:0000313" key="2">
    <source>
        <dbReference type="EMBL" id="RZF37735.1"/>
    </source>
</evidence>
<reference evidence="2 3" key="1">
    <citation type="journal article" date="2017" name="Gigascience">
        <title>Genome sequence of the small brown planthopper, Laodelphax striatellus.</title>
        <authorList>
            <person name="Zhu J."/>
            <person name="Jiang F."/>
            <person name="Wang X."/>
            <person name="Yang P."/>
            <person name="Bao Y."/>
            <person name="Zhao W."/>
            <person name="Wang W."/>
            <person name="Lu H."/>
            <person name="Wang Q."/>
            <person name="Cui N."/>
            <person name="Li J."/>
            <person name="Chen X."/>
            <person name="Luo L."/>
            <person name="Yu J."/>
            <person name="Kang L."/>
            <person name="Cui F."/>
        </authorList>
    </citation>
    <scope>NUCLEOTIDE SEQUENCE [LARGE SCALE GENOMIC DNA]</scope>
    <source>
        <strain evidence="2">Lst14</strain>
    </source>
</reference>
<comment type="caution">
    <text evidence="2">The sequence shown here is derived from an EMBL/GenBank/DDBJ whole genome shotgun (WGS) entry which is preliminary data.</text>
</comment>
<feature type="transmembrane region" description="Helical" evidence="1">
    <location>
        <begin position="121"/>
        <end position="141"/>
    </location>
</feature>
<keyword evidence="1" id="KW-1133">Transmembrane helix</keyword>
<feature type="transmembrane region" description="Helical" evidence="1">
    <location>
        <begin position="87"/>
        <end position="114"/>
    </location>
</feature>
<sequence>MAVPHLKKSLCGISVESGSKIIGFTSLVLRSLLILLLIIYCLILANAEKKVDLKFTPSETGGHFHQNAMMNVTMNVETTGAKTINNMLLIVIVIVIVQLLIHCIFDVLMLIGVYKRQPSFIFAWIVVQIIAIISGILNLFLSYNVPGILIQTILSIVFTIYFTLVVNSHYQNLKTGQQQNI</sequence>
<dbReference type="Proteomes" id="UP000291343">
    <property type="component" value="Unassembled WGS sequence"/>
</dbReference>
<feature type="transmembrane region" description="Helical" evidence="1">
    <location>
        <begin position="147"/>
        <end position="166"/>
    </location>
</feature>
<keyword evidence="3" id="KW-1185">Reference proteome</keyword>
<feature type="transmembrane region" description="Helical" evidence="1">
    <location>
        <begin position="21"/>
        <end position="45"/>
    </location>
</feature>
<gene>
    <name evidence="2" type="ORF">LSTR_LSTR003146</name>
</gene>
<dbReference type="PANTHER" id="PTHR34609:SF17">
    <property type="entry name" value="GEO08273P1-RELATED"/>
    <property type="match status" value="1"/>
</dbReference>
<name>A0A482WW71_LAOST</name>
<evidence type="ECO:0000313" key="3">
    <source>
        <dbReference type="Proteomes" id="UP000291343"/>
    </source>
</evidence>
<organism evidence="2 3">
    <name type="scientific">Laodelphax striatellus</name>
    <name type="common">Small brown planthopper</name>
    <name type="synonym">Delphax striatella</name>
    <dbReference type="NCBI Taxonomy" id="195883"/>
    <lineage>
        <taxon>Eukaryota</taxon>
        <taxon>Metazoa</taxon>
        <taxon>Ecdysozoa</taxon>
        <taxon>Arthropoda</taxon>
        <taxon>Hexapoda</taxon>
        <taxon>Insecta</taxon>
        <taxon>Pterygota</taxon>
        <taxon>Neoptera</taxon>
        <taxon>Paraneoptera</taxon>
        <taxon>Hemiptera</taxon>
        <taxon>Auchenorrhyncha</taxon>
        <taxon>Fulgoroidea</taxon>
        <taxon>Delphacidae</taxon>
        <taxon>Criomorphinae</taxon>
        <taxon>Laodelphax</taxon>
    </lineage>
</organism>
<protein>
    <submittedName>
        <fullName evidence="2">Uncharacterized protein</fullName>
    </submittedName>
</protein>